<dbReference type="GO" id="GO:0005737">
    <property type="term" value="C:cytoplasm"/>
    <property type="evidence" value="ECO:0007669"/>
    <property type="project" value="TreeGrafter"/>
</dbReference>
<feature type="binding site" evidence="6">
    <location>
        <position position="120"/>
    </location>
    <ligand>
        <name>a divalent metal cation</name>
        <dbReference type="ChEBI" id="CHEBI:60240"/>
        <label>1</label>
    </ligand>
</feature>
<dbReference type="EMBL" id="LR134363">
    <property type="protein sequence ID" value="VEG75398.1"/>
    <property type="molecule type" value="Genomic_DNA"/>
</dbReference>
<dbReference type="Proteomes" id="UP000276899">
    <property type="component" value="Chromosome"/>
</dbReference>
<keyword evidence="4 5" id="KW-0479">Metal-binding</keyword>
<dbReference type="Pfam" id="PF01784">
    <property type="entry name" value="DUF34_NIF3"/>
    <property type="match status" value="1"/>
</dbReference>
<dbReference type="GO" id="GO:0046872">
    <property type="term" value="F:metal ion binding"/>
    <property type="evidence" value="ECO:0007669"/>
    <property type="project" value="UniProtKB-UniRule"/>
</dbReference>
<feature type="region of interest" description="Disordered" evidence="7">
    <location>
        <begin position="18"/>
        <end position="46"/>
    </location>
</feature>
<name>A0A448KER3_9ACTO</name>
<dbReference type="PANTHER" id="PTHR13799:SF14">
    <property type="entry name" value="GTP CYCLOHYDROLASE 1 TYPE 2 HOMOLOG"/>
    <property type="match status" value="1"/>
</dbReference>
<feature type="binding site" evidence="6">
    <location>
        <position position="158"/>
    </location>
    <ligand>
        <name>a divalent metal cation</name>
        <dbReference type="ChEBI" id="CHEBI:60240"/>
        <label>1</label>
    </ligand>
</feature>
<dbReference type="PIRSF" id="PIRSF037489">
    <property type="entry name" value="UCP037489_NIF3_YqfO"/>
    <property type="match status" value="1"/>
</dbReference>
<evidence type="ECO:0000256" key="5">
    <source>
        <dbReference type="PIRNR" id="PIRNR037489"/>
    </source>
</evidence>
<evidence type="ECO:0000313" key="9">
    <source>
        <dbReference type="Proteomes" id="UP000276899"/>
    </source>
</evidence>
<gene>
    <name evidence="8" type="ORF">NCTC11923_02061</name>
</gene>
<protein>
    <recommendedName>
        <fullName evidence="3 5">GTP cyclohydrolase 1 type 2 homolog</fullName>
    </recommendedName>
</protein>
<dbReference type="PANTHER" id="PTHR13799">
    <property type="entry name" value="NGG1 INTERACTING FACTOR 3"/>
    <property type="match status" value="1"/>
</dbReference>
<comment type="subunit">
    <text evidence="2">Homohexamer.</text>
</comment>
<keyword evidence="9" id="KW-1185">Reference proteome</keyword>
<dbReference type="AlphaFoldDB" id="A0A448KER3"/>
<evidence type="ECO:0000256" key="4">
    <source>
        <dbReference type="ARBA" id="ARBA00022723"/>
    </source>
</evidence>
<comment type="similarity">
    <text evidence="1 5">Belongs to the GTP cyclohydrolase I type 2/NIF3 family.</text>
</comment>
<dbReference type="InterPro" id="IPR002678">
    <property type="entry name" value="DUF34/NIF3"/>
</dbReference>
<dbReference type="SUPFAM" id="SSF102705">
    <property type="entry name" value="NIF3 (NGG1p interacting factor 3)-like"/>
    <property type="match status" value="1"/>
</dbReference>
<evidence type="ECO:0000256" key="6">
    <source>
        <dbReference type="PIRSR" id="PIRSR602678-1"/>
    </source>
</evidence>
<evidence type="ECO:0000256" key="3">
    <source>
        <dbReference type="ARBA" id="ARBA00022112"/>
    </source>
</evidence>
<evidence type="ECO:0000256" key="7">
    <source>
        <dbReference type="SAM" id="MobiDB-lite"/>
    </source>
</evidence>
<dbReference type="InterPro" id="IPR036069">
    <property type="entry name" value="DUF34/NIF3_sf"/>
</dbReference>
<dbReference type="NCBIfam" id="TIGR00486">
    <property type="entry name" value="YbgI_SA1388"/>
    <property type="match status" value="1"/>
</dbReference>
<evidence type="ECO:0000313" key="8">
    <source>
        <dbReference type="EMBL" id="VEG75398.1"/>
    </source>
</evidence>
<feature type="binding site" evidence="6">
    <location>
        <position position="282"/>
    </location>
    <ligand>
        <name>a divalent metal cation</name>
        <dbReference type="ChEBI" id="CHEBI:60240"/>
        <label>1</label>
    </ligand>
</feature>
<feature type="binding site" evidence="6">
    <location>
        <position position="119"/>
    </location>
    <ligand>
        <name>a divalent metal cation</name>
        <dbReference type="ChEBI" id="CHEBI:60240"/>
        <label>1</label>
    </ligand>
</feature>
<reference evidence="8 9" key="1">
    <citation type="submission" date="2018-12" db="EMBL/GenBank/DDBJ databases">
        <authorList>
            <consortium name="Pathogen Informatics"/>
        </authorList>
    </citation>
    <scope>NUCLEOTIDE SEQUENCE [LARGE SCALE GENOMIC DNA]</scope>
    <source>
        <strain evidence="8 9">NCTC11923</strain>
    </source>
</reference>
<organism evidence="8 9">
    <name type="scientific">Actinomyces slackii</name>
    <dbReference type="NCBI Taxonomy" id="52774"/>
    <lineage>
        <taxon>Bacteria</taxon>
        <taxon>Bacillati</taxon>
        <taxon>Actinomycetota</taxon>
        <taxon>Actinomycetes</taxon>
        <taxon>Actinomycetales</taxon>
        <taxon>Actinomycetaceae</taxon>
        <taxon>Actinomyces</taxon>
    </lineage>
</organism>
<dbReference type="KEGG" id="asla:NCTC11923_02061"/>
<feature type="binding site" evidence="6">
    <location>
        <position position="286"/>
    </location>
    <ligand>
        <name>a divalent metal cation</name>
        <dbReference type="ChEBI" id="CHEBI:60240"/>
        <label>1</label>
    </ligand>
</feature>
<evidence type="ECO:0000256" key="2">
    <source>
        <dbReference type="ARBA" id="ARBA00011643"/>
    </source>
</evidence>
<dbReference type="STRING" id="1278298.GCA_000428685_00494"/>
<dbReference type="FunFam" id="3.40.1390.30:FF:000001">
    <property type="entry name" value="GTP cyclohydrolase 1 type 2"/>
    <property type="match status" value="1"/>
</dbReference>
<accession>A0A448KER3</accession>
<dbReference type="Gene3D" id="3.40.1390.30">
    <property type="entry name" value="NIF3 (NGG1p interacting factor 3)-like"/>
    <property type="match status" value="2"/>
</dbReference>
<dbReference type="InterPro" id="IPR017221">
    <property type="entry name" value="DUF34/NIF3_bac"/>
</dbReference>
<proteinExistence type="inferred from homology"/>
<sequence length="331" mass="33630">MKALILWQFSDVERAAGAGSPGAGASGMPDPAVPLPPGGGASLGAMNQSGAKAPALTVADVVAMVEAAAPPHLAAPWDSNRLICGDPDEAVASVLLAVDPVASVVQEAIETGADMLITHHPLYLRGTDHVSAADPKGRLVHRLIRNGIALLNAHTTLDAAHGGVAAALAAAVGLRAAVPLEPDSQDPTQGIGRIGALERPTRLRDLAAVVAAALPDSAPGLLVGGDLEATVETVAVSGGAGDSLLEAARQAGADVFLTADLRHHPASEHLEAGRPYLLCGTHWATEWVGLAPLAQRLERAAAARGARLEATVSRIVTDPWVMRLPTGPDSP</sequence>
<evidence type="ECO:0000256" key="1">
    <source>
        <dbReference type="ARBA" id="ARBA00006964"/>
    </source>
</evidence>